<keyword evidence="5 9" id="KW-0472">Membrane</keyword>
<keyword evidence="3 9" id="KW-0336">GPI-anchor</keyword>
<dbReference type="EC" id="2.4.1.-" evidence="9"/>
<dbReference type="PANTHER" id="PTHR31468">
    <property type="entry name" value="1,3-BETA-GLUCANOSYLTRANSFERASE GAS1"/>
    <property type="match status" value="1"/>
</dbReference>
<evidence type="ECO:0000256" key="8">
    <source>
        <dbReference type="ARBA" id="ARBA00023288"/>
    </source>
</evidence>
<keyword evidence="9 12" id="KW-0808">Transferase</keyword>
<keyword evidence="6" id="KW-1015">Disulfide bond</keyword>
<dbReference type="InterPro" id="IPR016123">
    <property type="entry name" value="Mog1/PsbP_a/b/a-sand"/>
</dbReference>
<keyword evidence="13" id="KW-1185">Reference proteome</keyword>
<dbReference type="Gene3D" id="3.20.20.80">
    <property type="entry name" value="Glycosidases"/>
    <property type="match status" value="1"/>
</dbReference>
<dbReference type="Proteomes" id="UP000192927">
    <property type="component" value="Unassembled WGS sequence"/>
</dbReference>
<dbReference type="GO" id="GO:0071970">
    <property type="term" value="P:fungal-type cell wall (1-&gt;3)-beta-D-glucan biosynthetic process"/>
    <property type="evidence" value="ECO:0007669"/>
    <property type="project" value="TreeGrafter"/>
</dbReference>
<dbReference type="Pfam" id="PF04603">
    <property type="entry name" value="Mog1"/>
    <property type="match status" value="1"/>
</dbReference>
<feature type="chain" id="PRO_5011809902" description="1,3-beta-glucanosyltransferase" evidence="9">
    <location>
        <begin position="28"/>
        <end position="760"/>
    </location>
</feature>
<evidence type="ECO:0000256" key="5">
    <source>
        <dbReference type="ARBA" id="ARBA00023136"/>
    </source>
</evidence>
<comment type="similarity">
    <text evidence="2 9">Belongs to the glycosyl hydrolase 72 family.</text>
</comment>
<sequence>MKAFAVASTALAAATFFAASAVAATSADPIVIKGSKFFYKTNGTEFFIKGIAYQQDVGGNGSTTVGSSTFTDPLADPVGCKRDIPLLQQLSTNTIRVYAINASQDHSQCMQMLQDAGIYLIADLSQPTISINRDTPQWNDEVYKQYTSVVDALQNYTNVLGFFAGNEVANSVNTTGASAFVKAAVRDMKAYIKQQNYRAIGVGYATADVSDIRIQLADYFNCGPAADAIDFWGYNIYSWCGNSSYSLSGYETRTEEFANYTVPAFFAEYGCNTVEPRDFTEVAALFGPDMTSVWSGGIVYEYFQEANNYGLVQINGDTASKLPDFTAYSSQIAMVTPSAVNSASYTATNTVARACPTTGVAWEAATALPPTPNQQLCSCMLPALSCIAKPNSNDTAVESLFAEVCGLVQGVCDGITANGTTGVYGAYSVCNGTEQLSWAFNAYYQNQKGTQNNDACDFNGAATTQAAASPTGSCSSLISQAGSAGTGTVTSVPSGTGSGSGSSSSGKATATKKGAAGMVTVPSFSFGMLSLGVYVMAAAMYNPTPSVLEKAEEPRDSCSTKERKKQSMDVHFKHTELFGGAIVVDLPEGFRDVSTIRQVPDNQEVYLDAAGFTSIIFDITERVRDVATDDEALRFHLHDIVESGDGVRVWRSGAVECEKLPPSTPTLHLVATLPSPPRPSSTAPAPTLILLSLLLIRFAAQDSDIVVTINVPFVPGSYDAEDVDFDKGKWGRLGEVAEKIRERVVGSFEVREWGLFGEGE</sequence>
<feature type="signal peptide" evidence="9">
    <location>
        <begin position="1"/>
        <end position="27"/>
    </location>
</feature>
<comment type="function">
    <text evidence="9">Splits internally a 1,3-beta-glucan molecule and transfers the newly generated reducing end (the donor) to the non-reducing end of another 1,3-beta-glucan molecule (the acceptor) forming a 1,3-beta linkage, resulting in the elongation of 1,3-beta-glucan chains in the cell wall.</text>
</comment>
<dbReference type="SMART" id="SM00768">
    <property type="entry name" value="X8"/>
    <property type="match status" value="1"/>
</dbReference>
<evidence type="ECO:0000256" key="10">
    <source>
        <dbReference type="SAM" id="MobiDB-lite"/>
    </source>
</evidence>
<name>A0A1W5D2E6_9LECA</name>
<dbReference type="FunFam" id="3.20.20.80:FF:000038">
    <property type="entry name" value="1,3-beta-glucanosyltransferase"/>
    <property type="match status" value="1"/>
</dbReference>
<evidence type="ECO:0000256" key="2">
    <source>
        <dbReference type="ARBA" id="ARBA00007528"/>
    </source>
</evidence>
<keyword evidence="7" id="KW-0325">Glycoprotein</keyword>
<evidence type="ECO:0000256" key="4">
    <source>
        <dbReference type="ARBA" id="ARBA00022729"/>
    </source>
</evidence>
<dbReference type="GO" id="GO:0005886">
    <property type="term" value="C:plasma membrane"/>
    <property type="evidence" value="ECO:0007669"/>
    <property type="project" value="UniProtKB-SubCell"/>
</dbReference>
<dbReference type="GO" id="GO:0031505">
    <property type="term" value="P:fungal-type cell wall organization"/>
    <property type="evidence" value="ECO:0007669"/>
    <property type="project" value="TreeGrafter"/>
</dbReference>
<protein>
    <recommendedName>
        <fullName evidence="9">1,3-beta-glucanosyltransferase</fullName>
        <ecNumber evidence="9">2.4.1.-</ecNumber>
    </recommendedName>
</protein>
<organism evidence="12 13">
    <name type="scientific">Lasallia pustulata</name>
    <dbReference type="NCBI Taxonomy" id="136370"/>
    <lineage>
        <taxon>Eukaryota</taxon>
        <taxon>Fungi</taxon>
        <taxon>Dikarya</taxon>
        <taxon>Ascomycota</taxon>
        <taxon>Pezizomycotina</taxon>
        <taxon>Lecanoromycetes</taxon>
        <taxon>OSLEUM clade</taxon>
        <taxon>Umbilicariomycetidae</taxon>
        <taxon>Umbilicariales</taxon>
        <taxon>Umbilicariaceae</taxon>
        <taxon>Lasallia</taxon>
    </lineage>
</organism>
<dbReference type="Pfam" id="PF03198">
    <property type="entry name" value="Glyco_hydro_72"/>
    <property type="match status" value="1"/>
</dbReference>
<evidence type="ECO:0000256" key="3">
    <source>
        <dbReference type="ARBA" id="ARBA00022622"/>
    </source>
</evidence>
<reference evidence="13" key="1">
    <citation type="submission" date="2017-03" db="EMBL/GenBank/DDBJ databases">
        <authorList>
            <person name="Sharma R."/>
            <person name="Thines M."/>
        </authorList>
    </citation>
    <scope>NUCLEOTIDE SEQUENCE [LARGE SCALE GENOMIC DNA]</scope>
</reference>
<dbReference type="GO" id="GO:0098552">
    <property type="term" value="C:side of membrane"/>
    <property type="evidence" value="ECO:0007669"/>
    <property type="project" value="UniProtKB-KW"/>
</dbReference>
<dbReference type="InterPro" id="IPR004886">
    <property type="entry name" value="Glucanosyltransferase"/>
</dbReference>
<evidence type="ECO:0000256" key="9">
    <source>
        <dbReference type="RuleBase" id="RU361209"/>
    </source>
</evidence>
<dbReference type="SUPFAM" id="SSF55724">
    <property type="entry name" value="Mog1p/PsbP-like"/>
    <property type="match status" value="1"/>
</dbReference>
<evidence type="ECO:0000256" key="6">
    <source>
        <dbReference type="ARBA" id="ARBA00023157"/>
    </source>
</evidence>
<evidence type="ECO:0000256" key="7">
    <source>
        <dbReference type="ARBA" id="ARBA00023180"/>
    </source>
</evidence>
<dbReference type="Gene3D" id="1.20.58.1040">
    <property type="match status" value="1"/>
</dbReference>
<feature type="region of interest" description="Disordered" evidence="10">
    <location>
        <begin position="488"/>
        <end position="509"/>
    </location>
</feature>
<dbReference type="SUPFAM" id="SSF51445">
    <property type="entry name" value="(Trans)glycosidases"/>
    <property type="match status" value="1"/>
</dbReference>
<evidence type="ECO:0000259" key="11">
    <source>
        <dbReference type="SMART" id="SM00768"/>
    </source>
</evidence>
<dbReference type="AlphaFoldDB" id="A0A1W5D2E6"/>
<dbReference type="InterPro" id="IPR007681">
    <property type="entry name" value="Mog1"/>
</dbReference>
<feature type="domain" description="X8" evidence="11">
    <location>
        <begin position="384"/>
        <end position="476"/>
    </location>
</feature>
<dbReference type="InterPro" id="IPR012946">
    <property type="entry name" value="X8"/>
</dbReference>
<dbReference type="Pfam" id="PF07983">
    <property type="entry name" value="X8"/>
    <property type="match status" value="1"/>
</dbReference>
<evidence type="ECO:0000256" key="1">
    <source>
        <dbReference type="ARBA" id="ARBA00004609"/>
    </source>
</evidence>
<keyword evidence="4 9" id="KW-0732">Signal</keyword>
<dbReference type="Gene3D" id="3.40.1000.10">
    <property type="entry name" value="Mog1/PsbP, alpha/beta/alpha sandwich"/>
    <property type="match status" value="1"/>
</dbReference>
<dbReference type="GO" id="GO:0042124">
    <property type="term" value="F:1,3-beta-glucanosyltransferase activity"/>
    <property type="evidence" value="ECO:0007669"/>
    <property type="project" value="TreeGrafter"/>
</dbReference>
<keyword evidence="8 9" id="KW-0449">Lipoprotein</keyword>
<dbReference type="PANTHER" id="PTHR31468:SF2">
    <property type="entry name" value="1,3-BETA-GLUCANOSYLTRANSFERASE GAS1"/>
    <property type="match status" value="1"/>
</dbReference>
<proteinExistence type="inferred from homology"/>
<evidence type="ECO:0000313" key="13">
    <source>
        <dbReference type="Proteomes" id="UP000192927"/>
    </source>
</evidence>
<accession>A0A1W5D2E6</accession>
<dbReference type="InterPro" id="IPR017853">
    <property type="entry name" value="GH"/>
</dbReference>
<evidence type="ECO:0000313" key="12">
    <source>
        <dbReference type="EMBL" id="SLM37132.1"/>
    </source>
</evidence>
<comment type="subcellular location">
    <subcellularLocation>
        <location evidence="1 9">Cell membrane</location>
        <topology evidence="1 9">Lipid-anchor</topology>
        <topology evidence="1 9">GPI-anchor</topology>
    </subcellularLocation>
</comment>
<dbReference type="EMBL" id="FWEW01001418">
    <property type="protein sequence ID" value="SLM37132.1"/>
    <property type="molecule type" value="Genomic_DNA"/>
</dbReference>